<dbReference type="PIRSF" id="PIRSF016184">
    <property type="entry name" value="PhzC_PhzF"/>
    <property type="match status" value="1"/>
</dbReference>
<proteinExistence type="inferred from homology"/>
<accession>A0ABY9RIZ1</accession>
<name>A0ABY9RIZ1_9BURK</name>
<keyword evidence="2" id="KW-0413">Isomerase</keyword>
<dbReference type="PANTHER" id="PTHR13774">
    <property type="entry name" value="PHENAZINE BIOSYNTHESIS PROTEIN"/>
    <property type="match status" value="1"/>
</dbReference>
<evidence type="ECO:0000313" key="4">
    <source>
        <dbReference type="Proteomes" id="UP001181355"/>
    </source>
</evidence>
<dbReference type="RefSeq" id="WP_309481738.1">
    <property type="nucleotide sequence ID" value="NZ_CP133720.1"/>
</dbReference>
<dbReference type="SUPFAM" id="SSF54506">
    <property type="entry name" value="Diaminopimelate epimerase-like"/>
    <property type="match status" value="1"/>
</dbReference>
<keyword evidence="4" id="KW-1185">Reference proteome</keyword>
<dbReference type="Proteomes" id="UP001181355">
    <property type="component" value="Chromosome"/>
</dbReference>
<gene>
    <name evidence="3" type="ORF">RF679_16570</name>
</gene>
<organism evidence="3 4">
    <name type="scientific">Undibacterium cyanobacteriorum</name>
    <dbReference type="NCBI Taxonomy" id="3073561"/>
    <lineage>
        <taxon>Bacteria</taxon>
        <taxon>Pseudomonadati</taxon>
        <taxon>Pseudomonadota</taxon>
        <taxon>Betaproteobacteria</taxon>
        <taxon>Burkholderiales</taxon>
        <taxon>Oxalobacteraceae</taxon>
        <taxon>Undibacterium</taxon>
    </lineage>
</organism>
<reference evidence="3" key="1">
    <citation type="submission" date="2023-09" db="EMBL/GenBank/DDBJ databases">
        <title>Undibacterium sp. 20NA77.5 isolated from freshwater.</title>
        <authorList>
            <person name="Le V."/>
            <person name="Ko S.-R."/>
            <person name="Ahn C.-Y."/>
            <person name="Oh H.-M."/>
        </authorList>
    </citation>
    <scope>NUCLEOTIDE SEQUENCE</scope>
    <source>
        <strain evidence="3">20NA77.5</strain>
    </source>
</reference>
<dbReference type="NCBIfam" id="TIGR00654">
    <property type="entry name" value="PhzF_family"/>
    <property type="match status" value="1"/>
</dbReference>
<comment type="similarity">
    <text evidence="1">Belongs to the PhzF family.</text>
</comment>
<sequence length="279" mass="30688">MMSTSLFRIASFSDQDRGGNPAGVWLGDSFPSDEEMQALAKELAYSETVFAIPLEQGWRVRYFSPESEVPFCGHATIALGAVLAQERGEGTYALQLNHGQIQVEGKLTDNGMYASLQSPPTMSKDLDPALLEEVLALFNLDVNQLDTRLPPAWMHGGADHVVLVLKDRETLSSMRYDLDLGKALMRKHQLVTIMLVYVESNQLFHSRNAFASGGVYEDPATGAASAAFAGYLRDSRWPHQGFVRIIQGEDMGMRSVIEAEFNEEKGSSIRISGAARVIV</sequence>
<protein>
    <submittedName>
        <fullName evidence="3">PhzF family phenazine biosynthesis protein</fullName>
    </submittedName>
</protein>
<dbReference type="PANTHER" id="PTHR13774:SF39">
    <property type="entry name" value="BIOSYNTHESIS PROTEIN, PUTATIVE-RELATED"/>
    <property type="match status" value="1"/>
</dbReference>
<evidence type="ECO:0000256" key="1">
    <source>
        <dbReference type="ARBA" id="ARBA00008270"/>
    </source>
</evidence>
<dbReference type="EMBL" id="CP133720">
    <property type="protein sequence ID" value="WMW80245.1"/>
    <property type="molecule type" value="Genomic_DNA"/>
</dbReference>
<evidence type="ECO:0000313" key="3">
    <source>
        <dbReference type="EMBL" id="WMW80245.1"/>
    </source>
</evidence>
<dbReference type="InterPro" id="IPR003719">
    <property type="entry name" value="Phenazine_PhzF-like"/>
</dbReference>
<dbReference type="Pfam" id="PF02567">
    <property type="entry name" value="PhzC-PhzF"/>
    <property type="match status" value="1"/>
</dbReference>
<dbReference type="Gene3D" id="3.10.310.10">
    <property type="entry name" value="Diaminopimelate Epimerase, Chain A, domain 1"/>
    <property type="match status" value="2"/>
</dbReference>
<evidence type="ECO:0000256" key="2">
    <source>
        <dbReference type="ARBA" id="ARBA00023235"/>
    </source>
</evidence>